<reference evidence="4 5" key="1">
    <citation type="submission" date="2024-03" db="EMBL/GenBank/DDBJ databases">
        <title>Genome-scale model development and genomic sequencing of the oleaginous clade Lipomyces.</title>
        <authorList>
            <consortium name="Lawrence Berkeley National Laboratory"/>
            <person name="Czajka J.J."/>
            <person name="Han Y."/>
            <person name="Kim J."/>
            <person name="Mondo S.J."/>
            <person name="Hofstad B.A."/>
            <person name="Robles A."/>
            <person name="Haridas S."/>
            <person name="Riley R."/>
            <person name="LaButti K."/>
            <person name="Pangilinan J."/>
            <person name="Andreopoulos W."/>
            <person name="Lipzen A."/>
            <person name="Yan J."/>
            <person name="Wang M."/>
            <person name="Ng V."/>
            <person name="Grigoriev I.V."/>
            <person name="Spatafora J.W."/>
            <person name="Magnuson J.K."/>
            <person name="Baker S.E."/>
            <person name="Pomraning K.R."/>
        </authorList>
    </citation>
    <scope>NUCLEOTIDE SEQUENCE [LARGE SCALE GENOMIC DNA]</scope>
    <source>
        <strain evidence="4 5">Phaff 52-87</strain>
    </source>
</reference>
<dbReference type="SMART" id="SM00320">
    <property type="entry name" value="WD40"/>
    <property type="match status" value="3"/>
</dbReference>
<dbReference type="EMBL" id="JBBJBU010000011">
    <property type="protein sequence ID" value="KAK7203629.1"/>
    <property type="molecule type" value="Genomic_DNA"/>
</dbReference>
<dbReference type="SUPFAM" id="SSF50978">
    <property type="entry name" value="WD40 repeat-like"/>
    <property type="match status" value="1"/>
</dbReference>
<organism evidence="4 5">
    <name type="scientific">Myxozyma melibiosi</name>
    <dbReference type="NCBI Taxonomy" id="54550"/>
    <lineage>
        <taxon>Eukaryota</taxon>
        <taxon>Fungi</taxon>
        <taxon>Dikarya</taxon>
        <taxon>Ascomycota</taxon>
        <taxon>Saccharomycotina</taxon>
        <taxon>Lipomycetes</taxon>
        <taxon>Lipomycetales</taxon>
        <taxon>Lipomycetaceae</taxon>
        <taxon>Myxozyma</taxon>
    </lineage>
</organism>
<keyword evidence="2" id="KW-0677">Repeat</keyword>
<evidence type="ECO:0000256" key="2">
    <source>
        <dbReference type="ARBA" id="ARBA00022737"/>
    </source>
</evidence>
<dbReference type="InterPro" id="IPR015943">
    <property type="entry name" value="WD40/YVTN_repeat-like_dom_sf"/>
</dbReference>
<dbReference type="PANTHER" id="PTHR11227">
    <property type="entry name" value="WD-REPEAT PROTEIN INTERACTING WITH PHOSPHOINOSIDES WIPI -RELATED"/>
    <property type="match status" value="1"/>
</dbReference>
<keyword evidence="5" id="KW-1185">Reference proteome</keyword>
<dbReference type="InterPro" id="IPR048720">
    <property type="entry name" value="PROPPIN"/>
</dbReference>
<dbReference type="GeneID" id="90040852"/>
<keyword evidence="1" id="KW-0853">WD repeat</keyword>
<gene>
    <name evidence="4" type="ORF">BZA70DRAFT_70953</name>
</gene>
<dbReference type="RefSeq" id="XP_064766662.1">
    <property type="nucleotide sequence ID" value="XM_064915340.1"/>
</dbReference>
<dbReference type="Pfam" id="PF21032">
    <property type="entry name" value="PROPPIN"/>
    <property type="match status" value="1"/>
</dbReference>
<dbReference type="Proteomes" id="UP001498771">
    <property type="component" value="Unassembled WGS sequence"/>
</dbReference>
<dbReference type="InterPro" id="IPR001680">
    <property type="entry name" value="WD40_rpt"/>
</dbReference>
<evidence type="ECO:0000256" key="3">
    <source>
        <dbReference type="ARBA" id="ARBA00025740"/>
    </source>
</evidence>
<name>A0ABR1F1B9_9ASCO</name>
<accession>A0ABR1F1B9</accession>
<proteinExistence type="inferred from homology"/>
<comment type="caution">
    <text evidence="4">The sequence shown here is derived from an EMBL/GenBank/DDBJ whole genome shotgun (WGS) entry which is preliminary data.</text>
</comment>
<evidence type="ECO:0000256" key="1">
    <source>
        <dbReference type="ARBA" id="ARBA00022574"/>
    </source>
</evidence>
<sequence>MNLHKPLNANASSRHRLLCASFNQDQECFAVGHEHGFQVFNTDPMERRVKREFADGGIGIVQMLHRTNYLALVGGGRTPKYPQNKVIIWDDLKNIAALSLEFLSPVLQVLLSRTRIVVCLRSKIYVYIFSSPPVRLSVYETIDNPTGICAMQNNQLVFPGITEGHIQIVDLSPQGQDRNLVSIVRAHKGKIKCLAVSHDGSLIASASETGTIIRIHSTANTSLLHEFRRGIDRAVIHSLSFSPSSNRLALLSDKDTLHIFDTSPLSGSSNRRHILSKVPLLPRYFSGEWSFVSTRISDERIGRGILGWASDDAIVIIWTVEGMLEKYAIRERKDFQRKAPATLAGGATNGGNGNAKIGGIGDQSTEQWELVRESWRSFEDL</sequence>
<evidence type="ECO:0000313" key="5">
    <source>
        <dbReference type="Proteomes" id="UP001498771"/>
    </source>
</evidence>
<evidence type="ECO:0000313" key="4">
    <source>
        <dbReference type="EMBL" id="KAK7203629.1"/>
    </source>
</evidence>
<dbReference type="Gene3D" id="2.130.10.10">
    <property type="entry name" value="YVTN repeat-like/Quinoprotein amine dehydrogenase"/>
    <property type="match status" value="1"/>
</dbReference>
<comment type="similarity">
    <text evidence="3">Belongs to the WD repeat PROPPIN family.</text>
</comment>
<protein>
    <submittedName>
        <fullName evidence="4">SVP1-like protein 2</fullName>
    </submittedName>
</protein>
<dbReference type="InterPro" id="IPR036322">
    <property type="entry name" value="WD40_repeat_dom_sf"/>
</dbReference>